<dbReference type="Proteomes" id="UP000515146">
    <property type="component" value="Unplaced"/>
</dbReference>
<evidence type="ECO:0000256" key="1">
    <source>
        <dbReference type="SAM" id="Phobius"/>
    </source>
</evidence>
<feature type="non-terminal residue" evidence="3">
    <location>
        <position position="218"/>
    </location>
</feature>
<feature type="transmembrane region" description="Helical" evidence="1">
    <location>
        <begin position="21"/>
        <end position="47"/>
    </location>
</feature>
<evidence type="ECO:0000313" key="3">
    <source>
        <dbReference type="RefSeq" id="XP_027194313.1"/>
    </source>
</evidence>
<keyword evidence="1" id="KW-0812">Transmembrane</keyword>
<dbReference type="AlphaFoldDB" id="A0A6P6XNG2"/>
<dbReference type="KEGG" id="dpte:113789026"/>
<keyword evidence="1" id="KW-1133">Transmembrane helix</keyword>
<organism evidence="2 3">
    <name type="scientific">Dermatophagoides pteronyssinus</name>
    <name type="common">European house dust mite</name>
    <dbReference type="NCBI Taxonomy" id="6956"/>
    <lineage>
        <taxon>Eukaryota</taxon>
        <taxon>Metazoa</taxon>
        <taxon>Ecdysozoa</taxon>
        <taxon>Arthropoda</taxon>
        <taxon>Chelicerata</taxon>
        <taxon>Arachnida</taxon>
        <taxon>Acari</taxon>
        <taxon>Acariformes</taxon>
        <taxon>Sarcoptiformes</taxon>
        <taxon>Astigmata</taxon>
        <taxon>Psoroptidia</taxon>
        <taxon>Analgoidea</taxon>
        <taxon>Pyroglyphidae</taxon>
        <taxon>Dermatophagoidinae</taxon>
        <taxon>Dermatophagoides</taxon>
    </lineage>
</organism>
<protein>
    <submittedName>
        <fullName evidence="3">Uncharacterized protein LOC113789026</fullName>
    </submittedName>
</protein>
<dbReference type="RefSeq" id="XP_027194313.1">
    <property type="nucleotide sequence ID" value="XM_027338512.1"/>
</dbReference>
<dbReference type="OrthoDB" id="6614738at2759"/>
<keyword evidence="1" id="KW-0472">Membrane</keyword>
<evidence type="ECO:0000313" key="2">
    <source>
        <dbReference type="Proteomes" id="UP000515146"/>
    </source>
</evidence>
<dbReference type="Gene3D" id="1.10.287.70">
    <property type="match status" value="1"/>
</dbReference>
<reference evidence="3" key="1">
    <citation type="submission" date="2025-08" db="UniProtKB">
        <authorList>
            <consortium name="RefSeq"/>
        </authorList>
    </citation>
    <scope>IDENTIFICATION</scope>
    <source>
        <strain evidence="3">Airmid</strain>
    </source>
</reference>
<keyword evidence="2" id="KW-1185">Reference proteome</keyword>
<name>A0A6P6XNG2_DERPT</name>
<gene>
    <name evidence="3" type="primary">LOC113789026</name>
</gene>
<sequence>MNLFWINLSLLFRQQYHWLRFFNTSMKICVILWTISALILTTFYGGFISSILTIPINTGITSIYRLAEECESHNIIPLIQGNKNTVRRFNSSEIDVMQTIWRNVQLVNNTEEELRKIASNSMENNNRFAMITARETLRYFRFLLGDGSIYMPPDDETSSFYPLLVSIPVRLSFEYDRKPFNELIMHIQGAGLLKRWMYLELIRVRNLYEPIQLLIDTH</sequence>
<dbReference type="InParanoid" id="A0A6P6XNG2"/>
<accession>A0A6P6XNG2</accession>
<proteinExistence type="predicted"/>